<evidence type="ECO:0000256" key="1">
    <source>
        <dbReference type="SAM" id="Phobius"/>
    </source>
</evidence>
<dbReference type="EMBL" id="AP035884">
    <property type="protein sequence ID" value="BFP54749.1"/>
    <property type="molecule type" value="Genomic_DNA"/>
</dbReference>
<evidence type="ECO:0000313" key="2">
    <source>
        <dbReference type="EMBL" id="BFP54749.1"/>
    </source>
</evidence>
<feature type="transmembrane region" description="Helical" evidence="1">
    <location>
        <begin position="6"/>
        <end position="24"/>
    </location>
</feature>
<dbReference type="RefSeq" id="WP_408054179.1">
    <property type="nucleotide sequence ID" value="NZ_AP035884.1"/>
</dbReference>
<gene>
    <name evidence="2" type="ORF">SCMC78_45560</name>
</gene>
<evidence type="ECO:0008006" key="3">
    <source>
        <dbReference type="Google" id="ProtNLM"/>
    </source>
</evidence>
<proteinExistence type="predicted"/>
<feature type="transmembrane region" description="Helical" evidence="1">
    <location>
        <begin position="45"/>
        <end position="63"/>
    </location>
</feature>
<protein>
    <recommendedName>
        <fullName evidence="3">DUF2516 family protein</fullName>
    </recommendedName>
</protein>
<keyword evidence="1" id="KW-0472">Membrane</keyword>
<dbReference type="AlphaFoldDB" id="A0AB33KLR6"/>
<dbReference type="KEGG" id="stcm:SCMC78_45560"/>
<feature type="transmembrane region" description="Helical" evidence="1">
    <location>
        <begin position="69"/>
        <end position="88"/>
    </location>
</feature>
<sequence length="90" mass="9183">MSVALLVIDLMAIAWLVIIQYGISSWADNYNGGNPPSAPREALRGMWLLAGGALVTGGGLLALGWSGPGLMQLVVLGVGAGLLAYFAARG</sequence>
<name>A0AB33KLR6_9ACTN</name>
<reference evidence="2" key="1">
    <citation type="submission" date="2024-07" db="EMBL/GenBank/DDBJ databases">
        <title>Complete genome sequences of cellulolytic bacteria, Kitasatospora sp. CMC57 and Streptomyces sp. CMC78, isolated from Japanese agricultural soil.</title>
        <authorList>
            <person name="Hashimoto T."/>
            <person name="Ito M."/>
            <person name="Iwamoto M."/>
            <person name="Fukahori D."/>
            <person name="Shoda T."/>
            <person name="Sakoda M."/>
            <person name="Morohoshi T."/>
            <person name="Mitsuboshi M."/>
            <person name="Nishizawa T."/>
        </authorList>
    </citation>
    <scope>NUCLEOTIDE SEQUENCE</scope>
    <source>
        <strain evidence="2">CMC78</strain>
    </source>
</reference>
<accession>A0AB33KLR6</accession>
<organism evidence="2">
    <name type="scientific">Streptomyces sp. CMC78</name>
    <dbReference type="NCBI Taxonomy" id="3231512"/>
    <lineage>
        <taxon>Bacteria</taxon>
        <taxon>Bacillati</taxon>
        <taxon>Actinomycetota</taxon>
        <taxon>Actinomycetes</taxon>
        <taxon>Kitasatosporales</taxon>
        <taxon>Streptomycetaceae</taxon>
        <taxon>Streptomyces</taxon>
    </lineage>
</organism>
<keyword evidence="1" id="KW-0812">Transmembrane</keyword>
<keyword evidence="1" id="KW-1133">Transmembrane helix</keyword>